<evidence type="ECO:0000313" key="8">
    <source>
        <dbReference type="EMBL" id="SFW24279.1"/>
    </source>
</evidence>
<keyword evidence="4 6" id="KW-1133">Transmembrane helix</keyword>
<dbReference type="EMBL" id="FPIP01000002">
    <property type="protein sequence ID" value="SFW24279.1"/>
    <property type="molecule type" value="Genomic_DNA"/>
</dbReference>
<dbReference type="RefSeq" id="WP_072299687.1">
    <property type="nucleotide sequence ID" value="NZ_FPIP01000002.1"/>
</dbReference>
<feature type="domain" description="ABC3 transporter permease C-terminal" evidence="7">
    <location>
        <begin position="257"/>
        <end position="374"/>
    </location>
</feature>
<evidence type="ECO:0000313" key="9">
    <source>
        <dbReference type="Proteomes" id="UP000183461"/>
    </source>
</evidence>
<feature type="transmembrane region" description="Helical" evidence="6">
    <location>
        <begin position="709"/>
        <end position="736"/>
    </location>
</feature>
<dbReference type="Proteomes" id="UP000183461">
    <property type="component" value="Unassembled WGS sequence"/>
</dbReference>
<reference evidence="8 9" key="1">
    <citation type="submission" date="2016-11" db="EMBL/GenBank/DDBJ databases">
        <authorList>
            <person name="Jaros S."/>
            <person name="Januszkiewicz K."/>
            <person name="Wedrychowicz H."/>
        </authorList>
    </citation>
    <scope>NUCLEOTIDE SEQUENCE [LARGE SCALE GENOMIC DNA]</scope>
    <source>
        <strain evidence="8 9">YL228</strain>
    </source>
</reference>
<accession>A0A1K1MMA5</accession>
<dbReference type="GO" id="GO:0005886">
    <property type="term" value="C:plasma membrane"/>
    <property type="evidence" value="ECO:0007669"/>
    <property type="project" value="UniProtKB-SubCell"/>
</dbReference>
<feature type="transmembrane region" description="Helical" evidence="6">
    <location>
        <begin position="344"/>
        <end position="363"/>
    </location>
</feature>
<evidence type="ECO:0000256" key="1">
    <source>
        <dbReference type="ARBA" id="ARBA00004651"/>
    </source>
</evidence>
<feature type="domain" description="ABC3 transporter permease C-terminal" evidence="7">
    <location>
        <begin position="660"/>
        <end position="780"/>
    </location>
</feature>
<dbReference type="PANTHER" id="PTHR30287">
    <property type="entry name" value="MEMBRANE COMPONENT OF PREDICTED ABC SUPERFAMILY METABOLITE UPTAKE TRANSPORTER"/>
    <property type="match status" value="1"/>
</dbReference>
<gene>
    <name evidence="8" type="ORF">SAMN02910280_1338</name>
</gene>
<evidence type="ECO:0000256" key="5">
    <source>
        <dbReference type="ARBA" id="ARBA00023136"/>
    </source>
</evidence>
<dbReference type="AlphaFoldDB" id="A0A1K1MMA5"/>
<feature type="transmembrane region" description="Helical" evidence="6">
    <location>
        <begin position="245"/>
        <end position="270"/>
    </location>
</feature>
<sequence length="788" mass="87156">MYFRILKKDLKRKKTMNIILLLFVILATMFAASSVNNITTVLNGLDYYFEKADLSDHFIITLADNGDEIEDFLSGVQNVKDFRREDQLFFNDTALTKNGKKLADIGSTALLLPIDNGKLNYFDKDNEILKKVPEGYAYFTGCLVKGADLDYGEKFQLNLGDTEITLKYAGLAKDAFLGSEMFNNPRLIVNNADYDTLIADEKVRENNRSSIFYVNGYNSKTLESDLSDIPTNTFSKGISIVRTSYIMYIIVAGLLLIVSVCLILVSFVVLRFTISFTVNEEFREIGVMKALGLKNSSVRGLYLVKYFGIAVIGAFAGLLLSIPFGNALIRSVSDYMVLGNDHTVLISIACSIFVVLIIMLFCWRCTRRIKKLSPIDAVRSGQTGERFKKKGLMHLGKSKLGATGFLAFNDIFSSPKQFCVMTAIFTVCLLLIMSLANTANTLSSGKLLPLMCTQESDAYITDTDLIAKIMTGEKTYKGICEDIEKKLADNGISGKVSSEAMLFPTLEANGIKASPIFMYNSETKASDYTYSEGYAPKYANEIALTKQVAEKLDVGVGDKVKLTFNGKTDDYIVSALFQSMVQMGETGRFHESFEVPDEFITQVMGFQIDFDDSPDKKTIESRIEKMKDIFGTKYIDDTDGFVMTVIGKNVKDTINGVKLMVIIITAIIIILISVLMERSFISKEKPEIALMKAMGFKSRSVVAQHTLRFAIVAAVASVISIALCSPVTKLCINPIFGIMGAINGVDYNIRPVEVCIIYPAIIIAVAVAGAYFTALYMRSIKASDTADI</sequence>
<feature type="transmembrane region" description="Helical" evidence="6">
    <location>
        <begin position="756"/>
        <end position="777"/>
    </location>
</feature>
<proteinExistence type="predicted"/>
<comment type="subcellular location">
    <subcellularLocation>
        <location evidence="1">Cell membrane</location>
        <topology evidence="1">Multi-pass membrane protein</topology>
    </subcellularLocation>
</comment>
<feature type="transmembrane region" description="Helical" evidence="6">
    <location>
        <begin position="303"/>
        <end position="324"/>
    </location>
</feature>
<keyword evidence="5 6" id="KW-0472">Membrane</keyword>
<organism evidence="8 9">
    <name type="scientific">Ruminococcus flavefaciens</name>
    <dbReference type="NCBI Taxonomy" id="1265"/>
    <lineage>
        <taxon>Bacteria</taxon>
        <taxon>Bacillati</taxon>
        <taxon>Bacillota</taxon>
        <taxon>Clostridia</taxon>
        <taxon>Eubacteriales</taxon>
        <taxon>Oscillospiraceae</taxon>
        <taxon>Ruminococcus</taxon>
    </lineage>
</organism>
<feature type="transmembrane region" description="Helical" evidence="6">
    <location>
        <begin position="659"/>
        <end position="676"/>
    </location>
</feature>
<dbReference type="InterPro" id="IPR003838">
    <property type="entry name" value="ABC3_permease_C"/>
</dbReference>
<evidence type="ECO:0000256" key="2">
    <source>
        <dbReference type="ARBA" id="ARBA00022475"/>
    </source>
</evidence>
<evidence type="ECO:0000256" key="4">
    <source>
        <dbReference type="ARBA" id="ARBA00022989"/>
    </source>
</evidence>
<dbReference type="Pfam" id="PF02687">
    <property type="entry name" value="FtsX"/>
    <property type="match status" value="2"/>
</dbReference>
<dbReference type="PANTHER" id="PTHR30287:SF2">
    <property type="entry name" value="BLL1001 PROTEIN"/>
    <property type="match status" value="1"/>
</dbReference>
<dbReference type="InterPro" id="IPR038766">
    <property type="entry name" value="Membrane_comp_ABC_pdt"/>
</dbReference>
<keyword evidence="2" id="KW-1003">Cell membrane</keyword>
<evidence type="ECO:0000259" key="7">
    <source>
        <dbReference type="Pfam" id="PF02687"/>
    </source>
</evidence>
<evidence type="ECO:0000256" key="6">
    <source>
        <dbReference type="SAM" id="Phobius"/>
    </source>
</evidence>
<name>A0A1K1MMA5_RUMFL</name>
<evidence type="ECO:0000256" key="3">
    <source>
        <dbReference type="ARBA" id="ARBA00022692"/>
    </source>
</evidence>
<keyword evidence="3 6" id="KW-0812">Transmembrane</keyword>
<protein>
    <submittedName>
        <fullName evidence="8">Putative ABC transport system permease protein</fullName>
    </submittedName>
</protein>